<dbReference type="PRINTS" id="PR00375">
    <property type="entry name" value="HUNTINGTIN"/>
</dbReference>
<sequence>MICSPETRAAPNFTTLLSYSMETLLQICDDQDSNIRMTADECLNRIIRTVMDSNIVKVHVELHKEIKKNGSARSLRAALWRFAELAHLIRPNKGKLYIQSLVPCLMNIAKRKEESVLETLAAAIPKIFSVLGNFTTDKDIITLLRVFFGNISNENAVVRRTAATSIIGLCLNCPKTQFFLIYTLNTLLEMVLPVKIDESPYTILGVLNCIRGLLGHLNCEGKETIIRGSFGAKRKDNRQAILSADTLIQVYELCLNWTHHSDHNIVTAALETLNQLLSTPPPQFLSVLLSSQGLTRSRIQASSSAKLSNRNLSKYFFV</sequence>
<proteinExistence type="predicted"/>
<dbReference type="PANTHER" id="PTHR10170:SF10">
    <property type="entry name" value="HUNTINGTIN"/>
    <property type="match status" value="1"/>
</dbReference>
<organism evidence="1 2">
    <name type="scientific">Ranatra chinensis</name>
    <dbReference type="NCBI Taxonomy" id="642074"/>
    <lineage>
        <taxon>Eukaryota</taxon>
        <taxon>Metazoa</taxon>
        <taxon>Ecdysozoa</taxon>
        <taxon>Arthropoda</taxon>
        <taxon>Hexapoda</taxon>
        <taxon>Insecta</taxon>
        <taxon>Pterygota</taxon>
        <taxon>Neoptera</taxon>
        <taxon>Paraneoptera</taxon>
        <taxon>Hemiptera</taxon>
        <taxon>Heteroptera</taxon>
        <taxon>Panheteroptera</taxon>
        <taxon>Nepomorpha</taxon>
        <taxon>Nepidae</taxon>
        <taxon>Ranatrinae</taxon>
        <taxon>Ranatra</taxon>
    </lineage>
</organism>
<dbReference type="Pfam" id="PF20926">
    <property type="entry name" value="Htt_N-HEAT_1"/>
    <property type="match status" value="1"/>
</dbReference>
<accession>A0ABD0ZD82</accession>
<dbReference type="InterPro" id="IPR011989">
    <property type="entry name" value="ARM-like"/>
</dbReference>
<dbReference type="InterPro" id="IPR016024">
    <property type="entry name" value="ARM-type_fold"/>
</dbReference>
<dbReference type="Proteomes" id="UP001558652">
    <property type="component" value="Unassembled WGS sequence"/>
</dbReference>
<dbReference type="InterPro" id="IPR048411">
    <property type="entry name" value="Htt_N_HEAT_rpt-1"/>
</dbReference>
<name>A0ABD0ZD82_9HEMI</name>
<dbReference type="PANTHER" id="PTHR10170">
    <property type="entry name" value="HUNTINGTON DISEASE PROTEIN"/>
    <property type="match status" value="1"/>
</dbReference>
<reference evidence="1 2" key="1">
    <citation type="submission" date="2024-07" db="EMBL/GenBank/DDBJ databases">
        <title>Chromosome-level genome assembly of the water stick insect Ranatra chinensis (Heteroptera: Nepidae).</title>
        <authorList>
            <person name="Liu X."/>
        </authorList>
    </citation>
    <scope>NUCLEOTIDE SEQUENCE [LARGE SCALE GENOMIC DNA]</scope>
    <source>
        <strain evidence="1">Cailab_2021Rc</strain>
        <tissue evidence="1">Muscle</tissue>
    </source>
</reference>
<dbReference type="InterPro" id="IPR028426">
    <property type="entry name" value="Huntingtin_fam"/>
</dbReference>
<evidence type="ECO:0000313" key="1">
    <source>
        <dbReference type="EMBL" id="KAL1138044.1"/>
    </source>
</evidence>
<dbReference type="SUPFAM" id="SSF48371">
    <property type="entry name" value="ARM repeat"/>
    <property type="match status" value="1"/>
</dbReference>
<evidence type="ECO:0000313" key="2">
    <source>
        <dbReference type="Proteomes" id="UP001558652"/>
    </source>
</evidence>
<protein>
    <recommendedName>
        <fullName evidence="3">Huntingtin</fullName>
    </recommendedName>
</protein>
<dbReference type="InterPro" id="IPR000091">
    <property type="entry name" value="Huntingtin"/>
</dbReference>
<dbReference type="Gene3D" id="1.25.10.10">
    <property type="entry name" value="Leucine-rich Repeat Variant"/>
    <property type="match status" value="1"/>
</dbReference>
<comment type="caution">
    <text evidence="1">The sequence shown here is derived from an EMBL/GenBank/DDBJ whole genome shotgun (WGS) entry which is preliminary data.</text>
</comment>
<dbReference type="AlphaFoldDB" id="A0ABD0ZD82"/>
<gene>
    <name evidence="1" type="ORF">AAG570_009739</name>
</gene>
<evidence type="ECO:0008006" key="3">
    <source>
        <dbReference type="Google" id="ProtNLM"/>
    </source>
</evidence>
<keyword evidence="2" id="KW-1185">Reference proteome</keyword>
<dbReference type="EMBL" id="JBFDAA010000004">
    <property type="protein sequence ID" value="KAL1138044.1"/>
    <property type="molecule type" value="Genomic_DNA"/>
</dbReference>